<accession>A0ACC7LR16</accession>
<reference evidence="1" key="1">
    <citation type="submission" date="2024-10" db="EMBL/GenBank/DDBJ databases">
        <title>Aeromonas and Pseudomonas from the Cagarras Archipelago, Rio de Janeiro, Brazil.</title>
        <authorList>
            <person name="Canellas A.L.B."/>
            <person name="Laport M.S."/>
        </authorList>
    </citation>
    <scope>NUCLEOTIDE SEQUENCE</scope>
    <source>
        <strain evidence="1">ACP-7</strain>
    </source>
</reference>
<evidence type="ECO:0000313" key="1">
    <source>
        <dbReference type="EMBL" id="MFJ1337511.1"/>
    </source>
</evidence>
<protein>
    <submittedName>
        <fullName evidence="1">Intermembrane transport protein PqiB</fullName>
    </submittedName>
</protein>
<dbReference type="EMBL" id="JBIUGF010000010">
    <property type="protein sequence ID" value="MFJ1337511.1"/>
    <property type="molecule type" value="Genomic_DNA"/>
</dbReference>
<comment type="caution">
    <text evidence="1">The sequence shown here is derived from an EMBL/GenBank/DDBJ whole genome shotgun (WGS) entry which is preliminary data.</text>
</comment>
<dbReference type="Proteomes" id="UP001615411">
    <property type="component" value="Unassembled WGS sequence"/>
</dbReference>
<proteinExistence type="predicted"/>
<sequence length="551" mass="60126">MKSAATEEPPVPGPSTVKTRRFNVSLVWIVPIVAVLVGISLVVHNWLQQGPTIQITFKTGEGLTANKTEVKYRNVVIGHVSTVELSKDQKSVTATVNLVKQADNFTREDSTFWVVRPRIGAGGISGIDTLLSGDFIGADAGQSNNRAKAFKGLEMPPPITYGEPGKRYTLHTDDLGSLGVGSPVYYRKIPVGQVVAYELSKDGKGVDIEIFVHSPNDTYISDNTRFWNASGIDVEAGANGFAVRTESLSSLLVGGIAFRAPQYNPDDQVAAEDKVFELFEDEKTALAPPNGKPQYLALRFDQSLRGLKVGAPVEFLGVEIGRVVSVNLDFDVESRSFPVNVGIVIYPQRLGRAHTKLVKALRHNPDDELAAAQVLGIFIDNGLRAQARSGNLLTGQLYIALDFDPKAPKVVFDPTARPITIPTIPGSLEQLQEQFQAMVERINRLPIERIANNLDANLVEMRKGLAQFNSRTLPGVQGTLQEVSKTLQSANSTLADDSPQREQLTQTLDELGRMSRSLRELADYLGRNPESLLRGRPKDAPADNLKPSSRN</sequence>
<keyword evidence="2" id="KW-1185">Reference proteome</keyword>
<organism evidence="1 2">
    <name type="scientific">Pseudomonas caricapapayae</name>
    <dbReference type="NCBI Taxonomy" id="46678"/>
    <lineage>
        <taxon>Bacteria</taxon>
        <taxon>Pseudomonadati</taxon>
        <taxon>Pseudomonadota</taxon>
        <taxon>Gammaproteobacteria</taxon>
        <taxon>Pseudomonadales</taxon>
        <taxon>Pseudomonadaceae</taxon>
        <taxon>Pseudomonas</taxon>
    </lineage>
</organism>
<evidence type="ECO:0000313" key="2">
    <source>
        <dbReference type="Proteomes" id="UP001615411"/>
    </source>
</evidence>
<gene>
    <name evidence="1" type="ORF">ACIKP7_05135</name>
</gene>
<name>A0ACC7LR16_9PSED</name>